<accession>A0A8H6Y7G3</accession>
<keyword evidence="2" id="KW-1185">Reference proteome</keyword>
<comment type="caution">
    <text evidence="1">The sequence shown here is derived from an EMBL/GenBank/DDBJ whole genome shotgun (WGS) entry which is preliminary data.</text>
</comment>
<gene>
    <name evidence="1" type="ORF">MSAN_01516600</name>
</gene>
<dbReference type="EMBL" id="JACAZH010000012">
    <property type="protein sequence ID" value="KAF7353286.1"/>
    <property type="molecule type" value="Genomic_DNA"/>
</dbReference>
<proteinExistence type="predicted"/>
<reference evidence="1" key="1">
    <citation type="submission" date="2020-05" db="EMBL/GenBank/DDBJ databases">
        <title>Mycena genomes resolve the evolution of fungal bioluminescence.</title>
        <authorList>
            <person name="Tsai I.J."/>
        </authorList>
    </citation>
    <scope>NUCLEOTIDE SEQUENCE</scope>
    <source>
        <strain evidence="1">160909Yilan</strain>
    </source>
</reference>
<protein>
    <submittedName>
        <fullName evidence="1">Uncharacterized protein</fullName>
    </submittedName>
</protein>
<dbReference type="OrthoDB" id="3038000at2759"/>
<evidence type="ECO:0000313" key="1">
    <source>
        <dbReference type="EMBL" id="KAF7353286.1"/>
    </source>
</evidence>
<sequence length="215" mass="23510">MDPQADPDTEFIVVSTSDCTDSASYPGAVLPQISGLTNNAKLLIKSFRFLSSRLGTRIAELGTAGTHIPKYSETMGRQIADHRSVTNYNYIINGGRGGSGGEGGQPQAREATEFQTIRLGDIKLIKEIKDIRFGVVGRQTPGANARRVYTAKLEGCKSGHMTVAMYEGDGAEEAWNQHLEKYEAVRWLATILFRIAGVLMENYAGIPISCSFTEW</sequence>
<name>A0A8H6Y7G3_9AGAR</name>
<organism evidence="1 2">
    <name type="scientific">Mycena sanguinolenta</name>
    <dbReference type="NCBI Taxonomy" id="230812"/>
    <lineage>
        <taxon>Eukaryota</taxon>
        <taxon>Fungi</taxon>
        <taxon>Dikarya</taxon>
        <taxon>Basidiomycota</taxon>
        <taxon>Agaricomycotina</taxon>
        <taxon>Agaricomycetes</taxon>
        <taxon>Agaricomycetidae</taxon>
        <taxon>Agaricales</taxon>
        <taxon>Marasmiineae</taxon>
        <taxon>Mycenaceae</taxon>
        <taxon>Mycena</taxon>
    </lineage>
</organism>
<dbReference type="Proteomes" id="UP000623467">
    <property type="component" value="Unassembled WGS sequence"/>
</dbReference>
<evidence type="ECO:0000313" key="2">
    <source>
        <dbReference type="Proteomes" id="UP000623467"/>
    </source>
</evidence>
<dbReference type="AlphaFoldDB" id="A0A8H6Y7G3"/>